<feature type="compositionally biased region" description="Basic residues" evidence="1">
    <location>
        <begin position="128"/>
        <end position="139"/>
    </location>
</feature>
<dbReference type="EMBL" id="JALLAZ020000255">
    <property type="protein sequence ID" value="KAL3799398.1"/>
    <property type="molecule type" value="Genomic_DNA"/>
</dbReference>
<evidence type="ECO:0000313" key="3">
    <source>
        <dbReference type="Proteomes" id="UP001530315"/>
    </source>
</evidence>
<name>A0ABD3QG28_9STRA</name>
<evidence type="ECO:0000256" key="1">
    <source>
        <dbReference type="SAM" id="MobiDB-lite"/>
    </source>
</evidence>
<feature type="region of interest" description="Disordered" evidence="1">
    <location>
        <begin position="30"/>
        <end position="155"/>
    </location>
</feature>
<feature type="compositionally biased region" description="Basic and acidic residues" evidence="1">
    <location>
        <begin position="46"/>
        <end position="58"/>
    </location>
</feature>
<keyword evidence="3" id="KW-1185">Reference proteome</keyword>
<sequence>MSHEERFIPPRQKLDQLSVVKDYSAIPRLEYRSHHRWSQRSPGHPRQRETPEVCRDRQLTLGDGTTRSGQVSRSLAPAPSYSGLEGHLTSTTARRGASSPATSSRWASRRCSADRSTGPGRSSTQVRRSFRGLPRHQRSAHQPSSRDYPGHDPNGISAIDVMNSWPANIPIFSAAGLPHNEVAADRTSASLVVEGHHRRPR</sequence>
<accession>A0ABD3QG28</accession>
<reference evidence="2 3" key="1">
    <citation type="submission" date="2024-10" db="EMBL/GenBank/DDBJ databases">
        <title>Updated reference genomes for cyclostephanoid diatoms.</title>
        <authorList>
            <person name="Roberts W.R."/>
            <person name="Alverson A.J."/>
        </authorList>
    </citation>
    <scope>NUCLEOTIDE SEQUENCE [LARGE SCALE GENOMIC DNA]</scope>
    <source>
        <strain evidence="2 3">AJA276-08</strain>
    </source>
</reference>
<dbReference type="AlphaFoldDB" id="A0ABD3QG28"/>
<feature type="compositionally biased region" description="Polar residues" evidence="1">
    <location>
        <begin position="88"/>
        <end position="106"/>
    </location>
</feature>
<organism evidence="2 3">
    <name type="scientific">Stephanodiscus triporus</name>
    <dbReference type="NCBI Taxonomy" id="2934178"/>
    <lineage>
        <taxon>Eukaryota</taxon>
        <taxon>Sar</taxon>
        <taxon>Stramenopiles</taxon>
        <taxon>Ochrophyta</taxon>
        <taxon>Bacillariophyta</taxon>
        <taxon>Coscinodiscophyceae</taxon>
        <taxon>Thalassiosirophycidae</taxon>
        <taxon>Stephanodiscales</taxon>
        <taxon>Stephanodiscaceae</taxon>
        <taxon>Stephanodiscus</taxon>
    </lineage>
</organism>
<proteinExistence type="predicted"/>
<gene>
    <name evidence="2" type="ORF">ACHAW5_000571</name>
</gene>
<feature type="compositionally biased region" description="Polar residues" evidence="1">
    <location>
        <begin position="63"/>
        <end position="73"/>
    </location>
</feature>
<comment type="caution">
    <text evidence="2">The sequence shown here is derived from an EMBL/GenBank/DDBJ whole genome shotgun (WGS) entry which is preliminary data.</text>
</comment>
<dbReference type="Proteomes" id="UP001530315">
    <property type="component" value="Unassembled WGS sequence"/>
</dbReference>
<protein>
    <submittedName>
        <fullName evidence="2">Uncharacterized protein</fullName>
    </submittedName>
</protein>
<evidence type="ECO:0000313" key="2">
    <source>
        <dbReference type="EMBL" id="KAL3799398.1"/>
    </source>
</evidence>